<name>A0A8J6AVJ3_9EUKA</name>
<dbReference type="AlphaFoldDB" id="A0A8J6AVJ3"/>
<evidence type="ECO:0000256" key="1">
    <source>
        <dbReference type="SAM" id="MobiDB-lite"/>
    </source>
</evidence>
<gene>
    <name evidence="2" type="ORF">J8273_0485</name>
</gene>
<reference evidence="2" key="1">
    <citation type="submission" date="2021-05" db="EMBL/GenBank/DDBJ databases">
        <title>A free-living protist that lacks canonical eukaryotic 1 DNA replication and segregation systems.</title>
        <authorList>
            <person name="Salas-Leiva D.E."/>
            <person name="Tromer E.C."/>
            <person name="Curtis B.A."/>
            <person name="Jerlstrom-Hultqvist J."/>
            <person name="Kolisko M."/>
            <person name="Yi Z."/>
            <person name="Salas-Leiva J.S."/>
            <person name="Gallot-Lavallee L."/>
            <person name="Kops G.J.P.L."/>
            <person name="Archibald J.M."/>
            <person name="Simpson A.G.B."/>
            <person name="Roger A.J."/>
        </authorList>
    </citation>
    <scope>NUCLEOTIDE SEQUENCE</scope>
    <source>
        <strain evidence="2">BICM</strain>
    </source>
</reference>
<feature type="compositionally biased region" description="Basic and acidic residues" evidence="1">
    <location>
        <begin position="307"/>
        <end position="316"/>
    </location>
</feature>
<feature type="region of interest" description="Disordered" evidence="1">
    <location>
        <begin position="294"/>
        <end position="316"/>
    </location>
</feature>
<dbReference type="EMBL" id="JAHDYR010000012">
    <property type="protein sequence ID" value="KAG9395263.1"/>
    <property type="molecule type" value="Genomic_DNA"/>
</dbReference>
<protein>
    <submittedName>
        <fullName evidence="2">Uncharacterized protein</fullName>
    </submittedName>
</protein>
<comment type="caution">
    <text evidence="2">The sequence shown here is derived from an EMBL/GenBank/DDBJ whole genome shotgun (WGS) entry which is preliminary data.</text>
</comment>
<evidence type="ECO:0000313" key="2">
    <source>
        <dbReference type="EMBL" id="KAG9395263.1"/>
    </source>
</evidence>
<organism evidence="2 3">
    <name type="scientific">Carpediemonas membranifera</name>
    <dbReference type="NCBI Taxonomy" id="201153"/>
    <lineage>
        <taxon>Eukaryota</taxon>
        <taxon>Metamonada</taxon>
        <taxon>Carpediemonas-like organisms</taxon>
        <taxon>Carpediemonas</taxon>
    </lineage>
</organism>
<keyword evidence="3" id="KW-1185">Reference proteome</keyword>
<accession>A0A8J6AVJ3</accession>
<sequence length="316" mass="35969">MGQKSKKKAATRKEDEKTILLDVLGCETALFRANFPDDEDKRIKLIDELDADLAKIFKDEDTDIAPEYANTLYNMAYALFTDVQARMDFMGDMYVREAEEKAGKRKASEDMPNEEEKAEMESGVAEDMNTAWMYSELARKSFELRMNNAKEKGEDAKMHMRDLAMVMLLQGEINAENEMLELAETDVRGAIEGLALSTDEKKPIPCQLEAVIQMATLVLMRKEKEQQQEVLDYIAKAKAILELLQKNDALVSAQLDDWREAILGLEQDWDEIKNMTEEDKATIGQAIEGMIPEDVRDKEPSEDEGEVHEVVARARK</sequence>
<proteinExistence type="predicted"/>
<evidence type="ECO:0000313" key="3">
    <source>
        <dbReference type="Proteomes" id="UP000717585"/>
    </source>
</evidence>
<dbReference type="Proteomes" id="UP000717585">
    <property type="component" value="Unassembled WGS sequence"/>
</dbReference>
<feature type="region of interest" description="Disordered" evidence="1">
    <location>
        <begin position="101"/>
        <end position="123"/>
    </location>
</feature>